<protein>
    <submittedName>
        <fullName evidence="2">Insertion sequence IS5376 putative ATP-binding protein</fullName>
    </submittedName>
</protein>
<dbReference type="GO" id="GO:0005524">
    <property type="term" value="F:ATP binding"/>
    <property type="evidence" value="ECO:0007669"/>
    <property type="project" value="UniProtKB-KW"/>
</dbReference>
<feature type="domain" description="IstB-like ATP-binding" evidence="1">
    <location>
        <begin position="11"/>
        <end position="115"/>
    </location>
</feature>
<proteinExistence type="predicted"/>
<evidence type="ECO:0000313" key="2">
    <source>
        <dbReference type="EMBL" id="QPM68001.1"/>
    </source>
</evidence>
<sequence>MIELEKVRLLLVELGLSQFAVQLDALLEKAQKENQTYLSFLGNSLEREAAIRKEKNIEVKFRMAHLPYRKTITEFDFSFQPSIDERFIRERAGLAFLERKENLLFLGPPGVGKTH</sequence>
<name>A0A7T1AL97_ATRLM</name>
<dbReference type="InterPro" id="IPR027417">
    <property type="entry name" value="P-loop_NTPase"/>
</dbReference>
<evidence type="ECO:0000259" key="1">
    <source>
        <dbReference type="Pfam" id="PF01695"/>
    </source>
</evidence>
<accession>A0A7T1AL97</accession>
<keyword evidence="3" id="KW-1185">Reference proteome</keyword>
<reference evidence="2 3" key="1">
    <citation type="journal article" date="2021" name="Nat. Commun.">
        <title>Isolation of a member of the candidate phylum Atribacteria reveals a unique cell membrane structure.</title>
        <authorList>
            <person name="Taiki K."/>
            <person name="Nobu M.K."/>
            <person name="Kusada H."/>
            <person name="Meng X.-Y."/>
            <person name="Hosoki N."/>
            <person name="Uematsu K."/>
            <person name="Yoshioka H."/>
            <person name="Kamagata Y."/>
            <person name="Tamaki H."/>
        </authorList>
    </citation>
    <scope>NUCLEOTIDE SEQUENCE [LARGE SCALE GENOMIC DNA]</scope>
    <source>
        <strain evidence="2 3">RT761</strain>
    </source>
</reference>
<keyword evidence="2" id="KW-0547">Nucleotide-binding</keyword>
<dbReference type="SUPFAM" id="SSF52540">
    <property type="entry name" value="P-loop containing nucleoside triphosphate hydrolases"/>
    <property type="match status" value="1"/>
</dbReference>
<dbReference type="InterPro" id="IPR002611">
    <property type="entry name" value="IstB_ATP-bd"/>
</dbReference>
<keyword evidence="2" id="KW-0067">ATP-binding</keyword>
<organism evidence="2 3">
    <name type="scientific">Atribacter laminatus</name>
    <dbReference type="NCBI Taxonomy" id="2847778"/>
    <lineage>
        <taxon>Bacteria</taxon>
        <taxon>Pseudomonadati</taxon>
        <taxon>Atribacterota</taxon>
        <taxon>Atribacteria</taxon>
        <taxon>Atribacterales</taxon>
        <taxon>Atribacteraceae</taxon>
        <taxon>Atribacter</taxon>
    </lineage>
</organism>
<dbReference type="AlphaFoldDB" id="A0A7T1AL97"/>
<dbReference type="Gene3D" id="3.40.50.300">
    <property type="entry name" value="P-loop containing nucleotide triphosphate hydrolases"/>
    <property type="match status" value="1"/>
</dbReference>
<gene>
    <name evidence="2" type="ORF">RT761_01215</name>
</gene>
<dbReference type="EMBL" id="CP065383">
    <property type="protein sequence ID" value="QPM68001.1"/>
    <property type="molecule type" value="Genomic_DNA"/>
</dbReference>
<evidence type="ECO:0000313" key="3">
    <source>
        <dbReference type="Proteomes" id="UP000594463"/>
    </source>
</evidence>
<dbReference type="KEGG" id="alam:RT761_01215"/>
<dbReference type="Pfam" id="PF01695">
    <property type="entry name" value="IstB_IS21"/>
    <property type="match status" value="1"/>
</dbReference>
<dbReference type="Proteomes" id="UP000594463">
    <property type="component" value="Chromosome"/>
</dbReference>